<evidence type="ECO:0008006" key="3">
    <source>
        <dbReference type="Google" id="ProtNLM"/>
    </source>
</evidence>
<name>A0ABS0AQ11_9GAMM</name>
<comment type="caution">
    <text evidence="1">The sequence shown here is derived from an EMBL/GenBank/DDBJ whole genome shotgun (WGS) entry which is preliminary data.</text>
</comment>
<sequence>MTRPLNRTLMKAGLVTAVLAQLLVLGGLAGYSQYPLWVGEEVRVATLPVDPRDWFRGQYVRLDYPFSRLPIPDMELPRGGDPVFVPLHREDGLWRPGRARLREPDDGPYLRGRITAVRGGRMHVRYGIEAWFAPPEEARRLEVELRDGGVARLRVAPGGRAALEAVERGAEPAP</sequence>
<gene>
    <name evidence="1" type="ORF">Y5W_01527</name>
</gene>
<dbReference type="InterPro" id="IPR025833">
    <property type="entry name" value="GDYXXLXY"/>
</dbReference>
<dbReference type="Proteomes" id="UP000662703">
    <property type="component" value="Unassembled WGS sequence"/>
</dbReference>
<evidence type="ECO:0000313" key="1">
    <source>
        <dbReference type="EMBL" id="MBF5056233.1"/>
    </source>
</evidence>
<organism evidence="1 2">
    <name type="scientific">Alloalcanivorax profundimaris</name>
    <dbReference type="NCBI Taxonomy" id="2735259"/>
    <lineage>
        <taxon>Bacteria</taxon>
        <taxon>Pseudomonadati</taxon>
        <taxon>Pseudomonadota</taxon>
        <taxon>Gammaproteobacteria</taxon>
        <taxon>Oceanospirillales</taxon>
        <taxon>Alcanivoracaceae</taxon>
        <taxon>Alloalcanivorax</taxon>
    </lineage>
</organism>
<evidence type="ECO:0000313" key="2">
    <source>
        <dbReference type="Proteomes" id="UP000662703"/>
    </source>
</evidence>
<protein>
    <recommendedName>
        <fullName evidence="3">GDYXXLXY domain-containing protein</fullName>
    </recommendedName>
</protein>
<reference evidence="1 2" key="1">
    <citation type="submission" date="2012-09" db="EMBL/GenBank/DDBJ databases">
        <title>Genome Sequence of alkane-degrading Bacterium Alcanivorax sp. 521-1.</title>
        <authorList>
            <person name="Lai Q."/>
            <person name="Shao Z."/>
        </authorList>
    </citation>
    <scope>NUCLEOTIDE SEQUENCE [LARGE SCALE GENOMIC DNA]</scope>
    <source>
        <strain evidence="1 2">521-1</strain>
    </source>
</reference>
<dbReference type="EMBL" id="ARXX01000019">
    <property type="protein sequence ID" value="MBF5056233.1"/>
    <property type="molecule type" value="Genomic_DNA"/>
</dbReference>
<accession>A0ABS0AQ11</accession>
<keyword evidence="2" id="KW-1185">Reference proteome</keyword>
<proteinExistence type="predicted"/>
<dbReference type="Pfam" id="PF14345">
    <property type="entry name" value="GDYXXLXY"/>
    <property type="match status" value="1"/>
</dbReference>
<dbReference type="RefSeq" id="WP_194864771.1">
    <property type="nucleotide sequence ID" value="NZ_ARXX01000019.1"/>
</dbReference>